<feature type="region of interest" description="Disordered" evidence="1">
    <location>
        <begin position="994"/>
        <end position="1511"/>
    </location>
</feature>
<feature type="compositionally biased region" description="Basic and acidic residues" evidence="1">
    <location>
        <begin position="1596"/>
        <end position="1615"/>
    </location>
</feature>
<feature type="compositionally biased region" description="Basic and acidic residues" evidence="1">
    <location>
        <begin position="1578"/>
        <end position="1588"/>
    </location>
</feature>
<dbReference type="InParanoid" id="A0A2J7RQL2"/>
<gene>
    <name evidence="4" type="ORF">B7P43_G01075</name>
</gene>
<feature type="compositionally biased region" description="Basic residues" evidence="1">
    <location>
        <begin position="1220"/>
        <end position="1238"/>
    </location>
</feature>
<dbReference type="Gene3D" id="2.30.29.30">
    <property type="entry name" value="Pleckstrin-homology domain (PH domain)/Phosphotyrosine-binding domain (PTB)"/>
    <property type="match status" value="2"/>
</dbReference>
<dbReference type="InterPro" id="IPR036034">
    <property type="entry name" value="PDZ_sf"/>
</dbReference>
<dbReference type="InterPro" id="IPR011993">
    <property type="entry name" value="PH-like_dom_sf"/>
</dbReference>
<dbReference type="Pfam" id="PF00595">
    <property type="entry name" value="PDZ"/>
    <property type="match status" value="1"/>
</dbReference>
<dbReference type="InterPro" id="IPR001849">
    <property type="entry name" value="PH_domain"/>
</dbReference>
<dbReference type="InterPro" id="IPR001478">
    <property type="entry name" value="PDZ"/>
</dbReference>
<dbReference type="SUPFAM" id="SSF50156">
    <property type="entry name" value="PDZ domain-like"/>
    <property type="match status" value="1"/>
</dbReference>
<evidence type="ECO:0000313" key="5">
    <source>
        <dbReference type="Proteomes" id="UP000235965"/>
    </source>
</evidence>
<feature type="region of interest" description="Disordered" evidence="1">
    <location>
        <begin position="205"/>
        <end position="228"/>
    </location>
</feature>
<feature type="region of interest" description="Disordered" evidence="1">
    <location>
        <begin position="767"/>
        <end position="978"/>
    </location>
</feature>
<feature type="compositionally biased region" description="Low complexity" evidence="1">
    <location>
        <begin position="1052"/>
        <end position="1068"/>
    </location>
</feature>
<accession>A0A2J7RQL2</accession>
<feature type="compositionally biased region" description="Acidic residues" evidence="1">
    <location>
        <begin position="616"/>
        <end position="625"/>
    </location>
</feature>
<feature type="region of interest" description="Disordered" evidence="1">
    <location>
        <begin position="589"/>
        <end position="693"/>
    </location>
</feature>
<feature type="region of interest" description="Disordered" evidence="1">
    <location>
        <begin position="543"/>
        <end position="562"/>
    </location>
</feature>
<evidence type="ECO:0000259" key="3">
    <source>
        <dbReference type="PROSITE" id="PS50106"/>
    </source>
</evidence>
<feature type="compositionally biased region" description="Polar residues" evidence="1">
    <location>
        <begin position="1010"/>
        <end position="1028"/>
    </location>
</feature>
<dbReference type="Gene3D" id="2.30.42.10">
    <property type="match status" value="1"/>
</dbReference>
<feature type="compositionally biased region" description="Basic and acidic residues" evidence="1">
    <location>
        <begin position="1711"/>
        <end position="1727"/>
    </location>
</feature>
<proteinExistence type="predicted"/>
<dbReference type="SMART" id="SM00228">
    <property type="entry name" value="PDZ"/>
    <property type="match status" value="1"/>
</dbReference>
<dbReference type="Pfam" id="PF00169">
    <property type="entry name" value="PH"/>
    <property type="match status" value="2"/>
</dbReference>
<comment type="caution">
    <text evidence="4">The sequence shown here is derived from an EMBL/GenBank/DDBJ whole genome shotgun (WGS) entry which is preliminary data.</text>
</comment>
<keyword evidence="5" id="KW-1185">Reference proteome</keyword>
<organism evidence="4 5">
    <name type="scientific">Cryptotermes secundus</name>
    <dbReference type="NCBI Taxonomy" id="105785"/>
    <lineage>
        <taxon>Eukaryota</taxon>
        <taxon>Metazoa</taxon>
        <taxon>Ecdysozoa</taxon>
        <taxon>Arthropoda</taxon>
        <taxon>Hexapoda</taxon>
        <taxon>Insecta</taxon>
        <taxon>Pterygota</taxon>
        <taxon>Neoptera</taxon>
        <taxon>Polyneoptera</taxon>
        <taxon>Dictyoptera</taxon>
        <taxon>Blattodea</taxon>
        <taxon>Blattoidea</taxon>
        <taxon>Termitoidae</taxon>
        <taxon>Kalotermitidae</taxon>
        <taxon>Cryptotermitinae</taxon>
        <taxon>Cryptotermes</taxon>
    </lineage>
</organism>
<evidence type="ECO:0000313" key="4">
    <source>
        <dbReference type="EMBL" id="PNF43113.1"/>
    </source>
</evidence>
<feature type="compositionally biased region" description="Low complexity" evidence="1">
    <location>
        <begin position="1300"/>
        <end position="1315"/>
    </location>
</feature>
<dbReference type="PANTHER" id="PTHR47644">
    <property type="entry name" value="AGAP008221-PA"/>
    <property type="match status" value="1"/>
</dbReference>
<feature type="compositionally biased region" description="Polar residues" evidence="1">
    <location>
        <begin position="808"/>
        <end position="821"/>
    </location>
</feature>
<dbReference type="SUPFAM" id="SSF50729">
    <property type="entry name" value="PH domain-like"/>
    <property type="match status" value="2"/>
</dbReference>
<feature type="compositionally biased region" description="Polar residues" evidence="1">
    <location>
        <begin position="428"/>
        <end position="438"/>
    </location>
</feature>
<dbReference type="STRING" id="105785.A0A2J7RQL2"/>
<dbReference type="OrthoDB" id="2157866at2759"/>
<feature type="compositionally biased region" description="Pro residues" evidence="1">
    <location>
        <begin position="205"/>
        <end position="218"/>
    </location>
</feature>
<reference evidence="4 5" key="1">
    <citation type="submission" date="2017-12" db="EMBL/GenBank/DDBJ databases">
        <title>Hemimetabolous genomes reveal molecular basis of termite eusociality.</title>
        <authorList>
            <person name="Harrison M.C."/>
            <person name="Jongepier E."/>
            <person name="Robertson H.M."/>
            <person name="Arning N."/>
            <person name="Bitard-Feildel T."/>
            <person name="Chao H."/>
            <person name="Childers C.P."/>
            <person name="Dinh H."/>
            <person name="Doddapaneni H."/>
            <person name="Dugan S."/>
            <person name="Gowin J."/>
            <person name="Greiner C."/>
            <person name="Han Y."/>
            <person name="Hu H."/>
            <person name="Hughes D.S.T."/>
            <person name="Huylmans A.-K."/>
            <person name="Kemena C."/>
            <person name="Kremer L.P.M."/>
            <person name="Lee S.L."/>
            <person name="Lopez-Ezquerra A."/>
            <person name="Mallet L."/>
            <person name="Monroy-Kuhn J.M."/>
            <person name="Moser A."/>
            <person name="Murali S.C."/>
            <person name="Muzny D.M."/>
            <person name="Otani S."/>
            <person name="Piulachs M.-D."/>
            <person name="Poelchau M."/>
            <person name="Qu J."/>
            <person name="Schaub F."/>
            <person name="Wada-Katsumata A."/>
            <person name="Worley K.C."/>
            <person name="Xie Q."/>
            <person name="Ylla G."/>
            <person name="Poulsen M."/>
            <person name="Gibbs R.A."/>
            <person name="Schal C."/>
            <person name="Richards S."/>
            <person name="Belles X."/>
            <person name="Korb J."/>
            <person name="Bornberg-Bauer E."/>
        </authorList>
    </citation>
    <scope>NUCLEOTIDE SEQUENCE [LARGE SCALE GENOMIC DNA]</scope>
    <source>
        <tissue evidence="4">Whole body</tissue>
    </source>
</reference>
<evidence type="ECO:0000259" key="2">
    <source>
        <dbReference type="PROSITE" id="PS50003"/>
    </source>
</evidence>
<feature type="domain" description="PDZ" evidence="3">
    <location>
        <begin position="1797"/>
        <end position="1865"/>
    </location>
</feature>
<evidence type="ECO:0000256" key="1">
    <source>
        <dbReference type="SAM" id="MobiDB-lite"/>
    </source>
</evidence>
<feature type="compositionally biased region" description="Basic and acidic residues" evidence="1">
    <location>
        <begin position="1682"/>
        <end position="1699"/>
    </location>
</feature>
<dbReference type="PROSITE" id="PS50106">
    <property type="entry name" value="PDZ"/>
    <property type="match status" value="1"/>
</dbReference>
<feature type="compositionally biased region" description="Basic residues" evidence="1">
    <location>
        <begin position="1350"/>
        <end position="1364"/>
    </location>
</feature>
<feature type="compositionally biased region" description="Gly residues" evidence="1">
    <location>
        <begin position="961"/>
        <end position="973"/>
    </location>
</feature>
<dbReference type="FunCoup" id="A0A2J7RQL2">
    <property type="interactions" value="14"/>
</dbReference>
<dbReference type="EMBL" id="NEVH01001335">
    <property type="protein sequence ID" value="PNF43113.1"/>
    <property type="molecule type" value="Genomic_DNA"/>
</dbReference>
<dbReference type="PANTHER" id="PTHR47644:SF1">
    <property type="entry name" value="PDZ DOMAIN-CONTAINING PROTEIN"/>
    <property type="match status" value="1"/>
</dbReference>
<feature type="compositionally biased region" description="Low complexity" evidence="1">
    <location>
        <begin position="882"/>
        <end position="897"/>
    </location>
</feature>
<feature type="region of interest" description="Disordered" evidence="1">
    <location>
        <begin position="1529"/>
        <end position="1620"/>
    </location>
</feature>
<feature type="compositionally biased region" description="Basic and acidic residues" evidence="1">
    <location>
        <begin position="378"/>
        <end position="398"/>
    </location>
</feature>
<dbReference type="SMART" id="SM00233">
    <property type="entry name" value="PH"/>
    <property type="match status" value="2"/>
</dbReference>
<protein>
    <submittedName>
        <fullName evidence="4">Uncharacterized protein</fullName>
    </submittedName>
</protein>
<dbReference type="PROSITE" id="PS50003">
    <property type="entry name" value="PH_DOMAIN"/>
    <property type="match status" value="1"/>
</dbReference>
<feature type="compositionally biased region" description="Polar residues" evidence="1">
    <location>
        <begin position="602"/>
        <end position="615"/>
    </location>
</feature>
<feature type="domain" description="PH" evidence="2">
    <location>
        <begin position="1890"/>
        <end position="2110"/>
    </location>
</feature>
<feature type="region of interest" description="Disordered" evidence="1">
    <location>
        <begin position="1682"/>
        <end position="1727"/>
    </location>
</feature>
<sequence length="2116" mass="232044">MGRRNKVASDLHLQRNKRGTPLYSKEDIREQYCITSKQLDVLERARGSGLFGCLSNYHESSCQSRNSLLSVCVKRKVPSDENLHELCRRPAAVYAPLPRWPRYPPPAPPPPEFCHYDDDLECSYFRRRPRTLCNAAAASADPKRYTWMTEDEESTRMERPRPILDGDYDGVLHYPRRPGSCMARYPAHSHYLSYSTEFLAGPCPAHPDLPPPPPPPAMPHHHDAPPQHRTKHVSFARSHTLTSFDDAVGGKPVVVARSQERLIDGKKSLGEQQQGGPTLGESPKVVIMEKVKRAPMKTQATQTEVCLGRKPLAPNYLSLSPRTIHRVRMVSQGAQTNGNNMTRRLMKSYSEAGERFGVVSSGGVGSGYPYHYPMDGYNDMRRGSEHEPLHRTQSEEPPRSPFLVTTPPDSPSNISQPQATTGPPAETETLQTPAQQSEPAKRKSSKMYKEIFIDFEPQGLERRGKKRMLQKTMSEGEILVDRHHGSTYNSTTDMDLMADNGAEGPDGEADVQADSDYGSYYPHHLEDNDGYLEPLEKRSASLFSSTPADLETEGTSPPLVEDQQDDEFHENLIYHGLFRKRSMSLEDTVVSSTASDPDMEVFQQQRPTTVATNTGPDEEDDEDEVSEARSAPPVILHDRGDISEEDVDTMEHEETAPEKKIQEEVSPQMQDKTDKDAELLPPTTPLTQPSSLFASSDSLANDLRDHSDGIWNESQATVLQVADADINTLSGTELSSLSAAGSGALLALTPSSRRKQLLLLQHQQRSSMDTEALDEELGAEFDAQVPQAPSSPRICIESMASLKPSPSAVPTPNQEVPQMQENVMGIRRRPSPSPERLDHGVPLSPCPRESVLSTSPSRPRRELRSRKSPIPGARTPDSGHDSTQQQSSSLESSEGTTRGFGPSVPDLLMLARTDSGGKTGTDLSETSTCTTEDYVTANDTNNSGTDTSSRRSLPHAVGAPAVGGTGGSIGAGDGSSFESASSIYSFTREMTEDLIQVSCSPPPIQEESDLPTTPQVESEDNQTSTTPRVSVDMTAAQQQLRASPGYKDGATSPSGDTSSSSGSYSVEGSGDEAEDKEATSPPRSPVQKPMKAASGAAASGSDDEERSAHYSSSGYYESPPDEEEGYGSAGGRVPSGERREWTEEEKRRRKKGFKLDFSPMIEQEGTESTSPAGKHKEAEGSNRRSSNKSEHSSKEELKRMSEKKTTPPGNEGKDKERSTTGRRTKSRSRSPVHHHRRTPSAATAMTGNIQPSTKKVHRDKSDKEVITPGMVRSPAMHEGFRAEDWGTLQRTTTPVHTPEDGTLLGNGTGTPAAAADGGGGTSDDSSCGGGSGRRASEAGNTTPTQQQQSPRRHRRVRDSPRRKAAPGGGRSPTTTQQRLRRRSGSGEEKVLSSAATLARRRSSIPAKSPLTQQAPMIGLGNEDATHSSHLSPHRYSRSPGGSPSRSKHRSRGSPKQMAATSETAVNKAQGAMSPESSRLKALSAESLRSVSPGSDSVFYSEGADHSSNTTTLCHHCGREVDRSAVLSGLEDGEPGGNETIEPEPPDIVQPPAGFADSPEGSRNKAVSSGRLYKKLEKRYRSEERSGHGERRHHSRYRCDGARAKSEERGREDRVKLRPLARSTDASLEMLRAAGSSPNVMVHDTSMSDLAAGEGEEEDTGVYAESYKNATWIYIGDSEEMHVWQKPETKGEEKDDKSGEWADEDGPQAGGARRDSTESTGSEKDFRRKYQAITHRMVHRKSSVEMYKRLASKSFADTHVRGSLSQSLQDLLRLMLNVWCKAALAVKVVAAKPNECDKTVIVRRESGEFGFRIHGSRPVVVSAIEPDTPAETSGLEVGDIIISINNVNVLDASHSEVVKIAHAAGSDTLELEVARTCNVLTPVVREPGAGSPLYSGYLWKLGGLSNGAKWVQRWFCLKRDNCLYYYKNDTESQPLGALMLVNYRVSRTPDSGRLYSFLLDKTGATGLHLAADDEESAMRWLAVISHSIERNAQMDQWLDISNRKLKLAASAVQQPDCFGYLMKLGHKWKAWKRRYCVLKDACLYFYQDGSSDGALGMACLHGYRVQNSTAGGKRFAFEILPPEIRQRHYYFYTETEMDKKRWLAALEYSIDRWIKVG</sequence>
<feature type="compositionally biased region" description="Polar residues" evidence="1">
    <location>
        <begin position="411"/>
        <end position="421"/>
    </location>
</feature>
<feature type="compositionally biased region" description="Polar residues" evidence="1">
    <location>
        <begin position="921"/>
        <end position="951"/>
    </location>
</feature>
<feature type="compositionally biased region" description="Polar residues" evidence="1">
    <location>
        <begin position="1241"/>
        <end position="1253"/>
    </location>
</feature>
<feature type="compositionally biased region" description="Basic and acidic residues" evidence="1">
    <location>
        <begin position="1135"/>
        <end position="1146"/>
    </location>
</feature>
<feature type="compositionally biased region" description="Gly residues" evidence="1">
    <location>
        <begin position="1316"/>
        <end position="1332"/>
    </location>
</feature>
<feature type="region of interest" description="Disordered" evidence="1">
    <location>
        <begin position="376"/>
        <end position="448"/>
    </location>
</feature>
<dbReference type="Proteomes" id="UP000235965">
    <property type="component" value="Unassembled WGS sequence"/>
</dbReference>
<feature type="compositionally biased region" description="Basic and acidic residues" evidence="1">
    <location>
        <begin position="649"/>
        <end position="663"/>
    </location>
</feature>
<name>A0A2J7RQL2_9NEOP</name>
<feature type="compositionally biased region" description="Basic and acidic residues" evidence="1">
    <location>
        <begin position="1174"/>
        <end position="1219"/>
    </location>
</feature>